<evidence type="ECO:0008006" key="3">
    <source>
        <dbReference type="Google" id="ProtNLM"/>
    </source>
</evidence>
<gene>
    <name evidence="1" type="ORF">N780_03975</name>
</gene>
<organism evidence="1 2">
    <name type="scientific">Pontibacillus chungwhensis BH030062</name>
    <dbReference type="NCBI Taxonomy" id="1385513"/>
    <lineage>
        <taxon>Bacteria</taxon>
        <taxon>Bacillati</taxon>
        <taxon>Bacillota</taxon>
        <taxon>Bacilli</taxon>
        <taxon>Bacillales</taxon>
        <taxon>Bacillaceae</taxon>
        <taxon>Pontibacillus</taxon>
    </lineage>
</organism>
<comment type="caution">
    <text evidence="1">The sequence shown here is derived from an EMBL/GenBank/DDBJ whole genome shotgun (WGS) entry which is preliminary data.</text>
</comment>
<dbReference type="Gene3D" id="3.40.1050.10">
    <property type="entry name" value="Carbonic anhydrase"/>
    <property type="match status" value="1"/>
</dbReference>
<dbReference type="EMBL" id="AVBG01000011">
    <property type="protein sequence ID" value="KGP90563.1"/>
    <property type="molecule type" value="Genomic_DNA"/>
</dbReference>
<dbReference type="Pfam" id="PF20393">
    <property type="entry name" value="Pro_CA_2"/>
    <property type="match status" value="1"/>
</dbReference>
<name>A0A0A2UUX4_9BACI</name>
<dbReference type="GO" id="GO:0008270">
    <property type="term" value="F:zinc ion binding"/>
    <property type="evidence" value="ECO:0007669"/>
    <property type="project" value="InterPro"/>
</dbReference>
<sequence length="125" mass="13665">MSEKTFSTVITCMDGRVQLPVNEWMQNQYNTPYVDTITAAGPEKVILAGAASEVDSMKEKITISCDAHGSEVVAVAGHHDCAGNPVGREQKIEEIKQAVEAVQSWGFPVQVVGLYVNEKWEVKTI</sequence>
<dbReference type="RefSeq" id="WP_036785224.1">
    <property type="nucleotide sequence ID" value="NZ_AVBG01000011.1"/>
</dbReference>
<dbReference type="Proteomes" id="UP000030153">
    <property type="component" value="Unassembled WGS sequence"/>
</dbReference>
<dbReference type="eggNOG" id="COG1671">
    <property type="taxonomic scope" value="Bacteria"/>
</dbReference>
<protein>
    <recommendedName>
        <fullName evidence="3">Carbonic anhydrase</fullName>
    </recommendedName>
</protein>
<keyword evidence="2" id="KW-1185">Reference proteome</keyword>
<dbReference type="GO" id="GO:0004089">
    <property type="term" value="F:carbonate dehydratase activity"/>
    <property type="evidence" value="ECO:0007669"/>
    <property type="project" value="InterPro"/>
</dbReference>
<evidence type="ECO:0000313" key="1">
    <source>
        <dbReference type="EMBL" id="KGP90563.1"/>
    </source>
</evidence>
<reference evidence="1 2" key="1">
    <citation type="submission" date="2013-08" db="EMBL/GenBank/DDBJ databases">
        <title>Genome of Pontibacillus chungwhensis.</title>
        <authorList>
            <person name="Wang Q."/>
            <person name="Wang G."/>
        </authorList>
    </citation>
    <scope>NUCLEOTIDE SEQUENCE [LARGE SCALE GENOMIC DNA]</scope>
    <source>
        <strain evidence="1 2">BH030062</strain>
    </source>
</reference>
<proteinExistence type="predicted"/>
<accession>A0A0A2UUX4</accession>
<dbReference type="InterPro" id="IPR036874">
    <property type="entry name" value="Carbonic_anhydrase_sf"/>
</dbReference>
<dbReference type="InterPro" id="IPR046871">
    <property type="entry name" value="Pro_CA_2"/>
</dbReference>
<dbReference type="OrthoDB" id="9794613at2"/>
<dbReference type="SUPFAM" id="SSF53056">
    <property type="entry name" value="beta-carbonic anhydrase, cab"/>
    <property type="match status" value="1"/>
</dbReference>
<dbReference type="AlphaFoldDB" id="A0A0A2UUX4"/>
<evidence type="ECO:0000313" key="2">
    <source>
        <dbReference type="Proteomes" id="UP000030153"/>
    </source>
</evidence>